<comment type="catalytic activity">
    <reaction evidence="9">
        <text>UTP + L-glutamine + ATP + H2O = CTP + L-glutamate + ADP + phosphate + 2 H(+)</text>
        <dbReference type="Rhea" id="RHEA:26426"/>
        <dbReference type="ChEBI" id="CHEBI:15377"/>
        <dbReference type="ChEBI" id="CHEBI:15378"/>
        <dbReference type="ChEBI" id="CHEBI:29985"/>
        <dbReference type="ChEBI" id="CHEBI:30616"/>
        <dbReference type="ChEBI" id="CHEBI:37563"/>
        <dbReference type="ChEBI" id="CHEBI:43474"/>
        <dbReference type="ChEBI" id="CHEBI:46398"/>
        <dbReference type="ChEBI" id="CHEBI:58359"/>
        <dbReference type="ChEBI" id="CHEBI:456216"/>
        <dbReference type="EC" id="6.3.4.2"/>
    </reaction>
</comment>
<dbReference type="InterPro" id="IPR017926">
    <property type="entry name" value="GATASE"/>
</dbReference>
<keyword evidence="7" id="KW-0315">Glutamine amidotransferase</keyword>
<comment type="pathway">
    <text evidence="1">Pyrimidine metabolism; CTP biosynthesis via de novo pathway; CTP from UDP: step 2/2.</text>
</comment>
<dbReference type="PROSITE" id="PS51273">
    <property type="entry name" value="GATASE_TYPE_1"/>
    <property type="match status" value="1"/>
</dbReference>
<proteinExistence type="inferred from homology"/>
<sequence length="233" mass="26428">MVNKIAILGDFNPVFQTLHKLNDSTRDIQKYLKTEIQFDWIPTDLFNSKVVFEQNKYKGLWIAPGSPYKDMNNVLKAIKYARQNEIPTLGNCGGFQHMIIEFAINVCGIKNAAHEEVTPDSPELLIKKLACSLIGEQEQLKILNQNSRLYDILQTKNLTAKYFCSFGLNERYLDILNSNGLSLTSISEDGNYRSFEITSHPFFIGTLFQPALTSTKENPDPLIIAFVKTALKN</sequence>
<evidence type="ECO:0000259" key="10">
    <source>
        <dbReference type="Pfam" id="PF00117"/>
    </source>
</evidence>
<dbReference type="GO" id="GO:0003883">
    <property type="term" value="F:CTP synthase activity"/>
    <property type="evidence" value="ECO:0007669"/>
    <property type="project" value="UniProtKB-EC"/>
</dbReference>
<keyword evidence="5" id="KW-0547">Nucleotide-binding</keyword>
<dbReference type="UniPathway" id="UPA00159">
    <property type="reaction ID" value="UER00277"/>
</dbReference>
<evidence type="ECO:0000256" key="8">
    <source>
        <dbReference type="ARBA" id="ARBA00022975"/>
    </source>
</evidence>
<dbReference type="GO" id="GO:0044210">
    <property type="term" value="P:'de novo' CTP biosynthetic process"/>
    <property type="evidence" value="ECO:0007669"/>
    <property type="project" value="UniProtKB-UniPathway"/>
</dbReference>
<name>A0A848IZU5_9BACT</name>
<evidence type="ECO:0000256" key="9">
    <source>
        <dbReference type="ARBA" id="ARBA00047781"/>
    </source>
</evidence>
<dbReference type="EMBL" id="JABBNU010000003">
    <property type="protein sequence ID" value="NMM47820.1"/>
    <property type="molecule type" value="Genomic_DNA"/>
</dbReference>
<evidence type="ECO:0000256" key="2">
    <source>
        <dbReference type="ARBA" id="ARBA00007533"/>
    </source>
</evidence>
<dbReference type="SUPFAM" id="SSF52317">
    <property type="entry name" value="Class I glutamine amidotransferase-like"/>
    <property type="match status" value="1"/>
</dbReference>
<dbReference type="Pfam" id="PF00117">
    <property type="entry name" value="GATase"/>
    <property type="match status" value="1"/>
</dbReference>
<evidence type="ECO:0000256" key="6">
    <source>
        <dbReference type="ARBA" id="ARBA00022840"/>
    </source>
</evidence>
<accession>A0A848IZU5</accession>
<dbReference type="GO" id="GO:0005829">
    <property type="term" value="C:cytosol"/>
    <property type="evidence" value="ECO:0007669"/>
    <property type="project" value="TreeGrafter"/>
</dbReference>
<keyword evidence="8" id="KW-0665">Pyrimidine biosynthesis</keyword>
<dbReference type="GO" id="GO:0042802">
    <property type="term" value="F:identical protein binding"/>
    <property type="evidence" value="ECO:0007669"/>
    <property type="project" value="TreeGrafter"/>
</dbReference>
<dbReference type="GO" id="GO:0005524">
    <property type="term" value="F:ATP binding"/>
    <property type="evidence" value="ECO:0007669"/>
    <property type="project" value="UniProtKB-KW"/>
</dbReference>
<dbReference type="RefSeq" id="WP_169678731.1">
    <property type="nucleotide sequence ID" value="NZ_JABBNU010000003.1"/>
</dbReference>
<protein>
    <recommendedName>
        <fullName evidence="3">CTP synthase (glutamine hydrolyzing)</fullName>
        <ecNumber evidence="3">6.3.4.2</ecNumber>
    </recommendedName>
</protein>
<dbReference type="AlphaFoldDB" id="A0A848IZU5"/>
<dbReference type="Gene3D" id="3.40.50.880">
    <property type="match status" value="1"/>
</dbReference>
<comment type="caution">
    <text evidence="11">The sequence shown here is derived from an EMBL/GenBank/DDBJ whole genome shotgun (WGS) entry which is preliminary data.</text>
</comment>
<gene>
    <name evidence="11" type="ORF">HH304_05365</name>
</gene>
<keyword evidence="4" id="KW-0436">Ligase</keyword>
<feature type="domain" description="Glutamine amidotransferase" evidence="10">
    <location>
        <begin position="32"/>
        <end position="226"/>
    </location>
</feature>
<keyword evidence="12" id="KW-1185">Reference proteome</keyword>
<dbReference type="InterPro" id="IPR029062">
    <property type="entry name" value="Class_I_gatase-like"/>
</dbReference>
<reference evidence="11 12" key="1">
    <citation type="submission" date="2020-04" db="EMBL/GenBank/DDBJ databases">
        <title>Flammeovirgaceae bacterium KN852 isolated from deep sea.</title>
        <authorList>
            <person name="Zhang D.-C."/>
        </authorList>
    </citation>
    <scope>NUCLEOTIDE SEQUENCE [LARGE SCALE GENOMIC DNA]</scope>
    <source>
        <strain evidence="11 12">KN852</strain>
    </source>
</reference>
<dbReference type="InterPro" id="IPR004468">
    <property type="entry name" value="CTP_synthase"/>
</dbReference>
<evidence type="ECO:0000256" key="7">
    <source>
        <dbReference type="ARBA" id="ARBA00022962"/>
    </source>
</evidence>
<dbReference type="NCBIfam" id="NF004836">
    <property type="entry name" value="PRK06186.1"/>
    <property type="match status" value="1"/>
</dbReference>
<keyword evidence="6" id="KW-0067">ATP-binding</keyword>
<evidence type="ECO:0000313" key="12">
    <source>
        <dbReference type="Proteomes" id="UP000559010"/>
    </source>
</evidence>
<dbReference type="EC" id="6.3.4.2" evidence="3"/>
<dbReference type="PANTHER" id="PTHR11550:SF0">
    <property type="entry name" value="CTP SYNTHASE-RELATED"/>
    <property type="match status" value="1"/>
</dbReference>
<evidence type="ECO:0000256" key="4">
    <source>
        <dbReference type="ARBA" id="ARBA00022598"/>
    </source>
</evidence>
<evidence type="ECO:0000313" key="11">
    <source>
        <dbReference type="EMBL" id="NMM47820.1"/>
    </source>
</evidence>
<evidence type="ECO:0000256" key="3">
    <source>
        <dbReference type="ARBA" id="ARBA00012291"/>
    </source>
</evidence>
<evidence type="ECO:0000256" key="5">
    <source>
        <dbReference type="ARBA" id="ARBA00022741"/>
    </source>
</evidence>
<dbReference type="GO" id="GO:0019856">
    <property type="term" value="P:pyrimidine nucleobase biosynthetic process"/>
    <property type="evidence" value="ECO:0007669"/>
    <property type="project" value="TreeGrafter"/>
</dbReference>
<organism evidence="11 12">
    <name type="scientific">Marinigracilibium pacificum</name>
    <dbReference type="NCBI Taxonomy" id="2729599"/>
    <lineage>
        <taxon>Bacteria</taxon>
        <taxon>Pseudomonadati</taxon>
        <taxon>Bacteroidota</taxon>
        <taxon>Cytophagia</taxon>
        <taxon>Cytophagales</taxon>
        <taxon>Flammeovirgaceae</taxon>
        <taxon>Marinigracilibium</taxon>
    </lineage>
</organism>
<evidence type="ECO:0000256" key="1">
    <source>
        <dbReference type="ARBA" id="ARBA00005171"/>
    </source>
</evidence>
<comment type="similarity">
    <text evidence="2">Belongs to the CTP synthase family.</text>
</comment>
<dbReference type="Proteomes" id="UP000559010">
    <property type="component" value="Unassembled WGS sequence"/>
</dbReference>
<dbReference type="PANTHER" id="PTHR11550">
    <property type="entry name" value="CTP SYNTHASE"/>
    <property type="match status" value="1"/>
</dbReference>